<organism evidence="2 3">
    <name type="scientific">Stackebrandtia endophytica</name>
    <dbReference type="NCBI Taxonomy" id="1496996"/>
    <lineage>
        <taxon>Bacteria</taxon>
        <taxon>Bacillati</taxon>
        <taxon>Actinomycetota</taxon>
        <taxon>Actinomycetes</taxon>
        <taxon>Glycomycetales</taxon>
        <taxon>Glycomycetaceae</taxon>
        <taxon>Stackebrandtia</taxon>
    </lineage>
</organism>
<evidence type="ECO:0000259" key="1">
    <source>
        <dbReference type="Pfam" id="PF04991"/>
    </source>
</evidence>
<dbReference type="Gene3D" id="3.30.460.40">
    <property type="match status" value="1"/>
</dbReference>
<feature type="domain" description="LicD/FKTN/FKRP nucleotidyltransferase" evidence="1">
    <location>
        <begin position="259"/>
        <end position="312"/>
    </location>
</feature>
<reference evidence="2 3" key="1">
    <citation type="submission" date="2019-06" db="EMBL/GenBank/DDBJ databases">
        <title>Sequencing the genomes of 1000 actinobacteria strains.</title>
        <authorList>
            <person name="Klenk H.-P."/>
        </authorList>
    </citation>
    <scope>NUCLEOTIDE SEQUENCE [LARGE SCALE GENOMIC DNA]</scope>
    <source>
        <strain evidence="2 3">DSM 45928</strain>
    </source>
</reference>
<keyword evidence="3" id="KW-1185">Reference proteome</keyword>
<accession>A0A543AZI8</accession>
<dbReference type="EMBL" id="VFOW01000001">
    <property type="protein sequence ID" value="TQL77981.1"/>
    <property type="molecule type" value="Genomic_DNA"/>
</dbReference>
<evidence type="ECO:0000313" key="3">
    <source>
        <dbReference type="Proteomes" id="UP000317043"/>
    </source>
</evidence>
<dbReference type="OrthoDB" id="3780655at2"/>
<dbReference type="InterPro" id="IPR007074">
    <property type="entry name" value="LicD/FKTN/FKRP_NTP_transf"/>
</dbReference>
<evidence type="ECO:0000313" key="2">
    <source>
        <dbReference type="EMBL" id="TQL77981.1"/>
    </source>
</evidence>
<dbReference type="AlphaFoldDB" id="A0A543AZI8"/>
<protein>
    <submittedName>
        <fullName evidence="2">LicD family protein</fullName>
    </submittedName>
</protein>
<dbReference type="InterPro" id="IPR011990">
    <property type="entry name" value="TPR-like_helical_dom_sf"/>
</dbReference>
<name>A0A543AZI8_9ACTN</name>
<dbReference type="SUPFAM" id="SSF48452">
    <property type="entry name" value="TPR-like"/>
    <property type="match status" value="1"/>
</dbReference>
<sequence length="453" mass="50257">MPSAKQSVVRVLSRTPLYRALPQGAMRTYAALKYLGDNASGEEITEFIRKSGGIPTRHLSTALIAARAVFRAGADDLLSETLNTLEARFPESPDLPALRSDFLAYHGDYEGALATARRGRMLQPSHAGSVARVVTYGYRVLSTREADEAAVTALQRFPLNGEVLWAVAKMCDSPEQYRRLQEAWDRLSTRPEDLFRAVRQLATAAGRAGDVDAAVGLFAKAIDLVIKGGSMGGPIVDSKLEGKSAWTAFEDLHKALDGAGIPYFIAAGTALGLVREGRVLAADNDIDVGVFEEHFDREAMVELFAKHPMFDFDVVHPRTKKLGLRHRGGSPIDIFRFYRDGEKVYHDAVFVRWGNSPFEVRRQTIRGMDLPLPADPDTYLTENYGDWRKPYPGFDAFFDGDAPNVETTWDDYLRFHFIRRGYKALSKGDRKAAAVELQRAGEADLAKRLGVQQ</sequence>
<dbReference type="PANTHER" id="PTHR13627:SF31">
    <property type="entry name" value="RIBITOL 5-PHOSPHATE TRANSFERASE FKRP"/>
    <property type="match status" value="1"/>
</dbReference>
<dbReference type="GO" id="GO:0009100">
    <property type="term" value="P:glycoprotein metabolic process"/>
    <property type="evidence" value="ECO:0007669"/>
    <property type="project" value="UniProtKB-ARBA"/>
</dbReference>
<dbReference type="InParanoid" id="A0A543AZI8"/>
<dbReference type="PANTHER" id="PTHR13627">
    <property type="entry name" value="FUKUTIN RELATED PROTEIN"/>
    <property type="match status" value="1"/>
</dbReference>
<gene>
    <name evidence="2" type="ORF">FB566_3556</name>
</gene>
<dbReference type="Pfam" id="PF04991">
    <property type="entry name" value="LicD"/>
    <property type="match status" value="1"/>
</dbReference>
<proteinExistence type="predicted"/>
<dbReference type="Gene3D" id="1.25.40.10">
    <property type="entry name" value="Tetratricopeptide repeat domain"/>
    <property type="match status" value="1"/>
</dbReference>
<comment type="caution">
    <text evidence="2">The sequence shown here is derived from an EMBL/GenBank/DDBJ whole genome shotgun (WGS) entry which is preliminary data.</text>
</comment>
<dbReference type="RefSeq" id="WP_142041719.1">
    <property type="nucleotide sequence ID" value="NZ_JBHTGS010000001.1"/>
</dbReference>
<dbReference type="Proteomes" id="UP000317043">
    <property type="component" value="Unassembled WGS sequence"/>
</dbReference>
<dbReference type="InterPro" id="IPR052613">
    <property type="entry name" value="LicD_transferase"/>
</dbReference>